<dbReference type="Proteomes" id="UP000283634">
    <property type="component" value="Unassembled WGS sequence"/>
</dbReference>
<proteinExistence type="predicted"/>
<name>A0A3R7R2V4_TRYRA</name>
<dbReference type="AlphaFoldDB" id="A0A3R7R2V4"/>
<feature type="region of interest" description="Disordered" evidence="1">
    <location>
        <begin position="1"/>
        <end position="23"/>
    </location>
</feature>
<reference evidence="2 3" key="1">
    <citation type="journal article" date="2018" name="BMC Genomics">
        <title>Genomic comparison of Trypanosoma conorhini and Trypanosoma rangeli to Trypanosoma cruzi strains of high and low virulence.</title>
        <authorList>
            <person name="Bradwell K.R."/>
            <person name="Koparde V.N."/>
            <person name="Matveyev A.V."/>
            <person name="Serrano M.G."/>
            <person name="Alves J.M."/>
            <person name="Parikh H."/>
            <person name="Huang B."/>
            <person name="Lee V."/>
            <person name="Espinosa-Alvarez O."/>
            <person name="Ortiz P.A."/>
            <person name="Costa-Martins A.G."/>
            <person name="Teixeira M.M."/>
            <person name="Buck G.A."/>
        </authorList>
    </citation>
    <scope>NUCLEOTIDE SEQUENCE [LARGE SCALE GENOMIC DNA]</scope>
    <source>
        <strain evidence="2 3">AM80</strain>
    </source>
</reference>
<evidence type="ECO:0000313" key="2">
    <source>
        <dbReference type="EMBL" id="RNE95169.1"/>
    </source>
</evidence>
<dbReference type="RefSeq" id="XP_029233157.1">
    <property type="nucleotide sequence ID" value="XM_029386988.1"/>
</dbReference>
<evidence type="ECO:0000313" key="3">
    <source>
        <dbReference type="Proteomes" id="UP000283634"/>
    </source>
</evidence>
<protein>
    <submittedName>
        <fullName evidence="2">Uncharacterized protein</fullName>
    </submittedName>
</protein>
<accession>A0A3R7R2V4</accession>
<evidence type="ECO:0000256" key="1">
    <source>
        <dbReference type="SAM" id="MobiDB-lite"/>
    </source>
</evidence>
<dbReference type="EMBL" id="MKGL01000930">
    <property type="protein sequence ID" value="RNE95169.1"/>
    <property type="molecule type" value="Genomic_DNA"/>
</dbReference>
<gene>
    <name evidence="2" type="ORF">TraAM80_10363</name>
</gene>
<sequence>MTHRAGPGLNSTLCSAKEPAAGASSVRDMPLRVNRRACWAGKPTTLIPGLMKSAPFKARRPSPSTNSRSKRLMDGSWLRSLRGAERSCATLGWLGAFGSPEGKDLND</sequence>
<dbReference type="GeneID" id="40334296"/>
<keyword evidence="3" id="KW-1185">Reference proteome</keyword>
<comment type="caution">
    <text evidence="2">The sequence shown here is derived from an EMBL/GenBank/DDBJ whole genome shotgun (WGS) entry which is preliminary data.</text>
</comment>
<organism evidence="2 3">
    <name type="scientific">Trypanosoma rangeli</name>
    <dbReference type="NCBI Taxonomy" id="5698"/>
    <lineage>
        <taxon>Eukaryota</taxon>
        <taxon>Discoba</taxon>
        <taxon>Euglenozoa</taxon>
        <taxon>Kinetoplastea</taxon>
        <taxon>Metakinetoplastina</taxon>
        <taxon>Trypanosomatida</taxon>
        <taxon>Trypanosomatidae</taxon>
        <taxon>Trypanosoma</taxon>
        <taxon>Herpetosoma</taxon>
    </lineage>
</organism>